<keyword evidence="1 2" id="KW-0732">Signal</keyword>
<dbReference type="Proteomes" id="UP000533900">
    <property type="component" value="Unassembled WGS sequence"/>
</dbReference>
<dbReference type="InterPro" id="IPR011042">
    <property type="entry name" value="6-blade_b-propeller_TolB-like"/>
</dbReference>
<dbReference type="EMBL" id="JACLCP010000001">
    <property type="protein sequence ID" value="MBC2843684.1"/>
    <property type="molecule type" value="Genomic_DNA"/>
</dbReference>
<evidence type="ECO:0000259" key="3">
    <source>
        <dbReference type="Pfam" id="PF18962"/>
    </source>
</evidence>
<proteinExistence type="predicted"/>
<reference evidence="4" key="1">
    <citation type="submission" date="2020-08" db="EMBL/GenBank/DDBJ databases">
        <title>Winogradskyella ouciana sp. nov., isolated from the hadal seawater of the Mariana Trench.</title>
        <authorList>
            <person name="He X."/>
        </authorList>
    </citation>
    <scope>NUCLEOTIDE SEQUENCE [LARGE SCALE GENOMIC DNA]</scope>
    <source>
        <strain evidence="4">KCTC 52348</strain>
    </source>
</reference>
<keyword evidence="5" id="KW-1185">Reference proteome</keyword>
<dbReference type="GO" id="GO:0008270">
    <property type="term" value="F:zinc ion binding"/>
    <property type="evidence" value="ECO:0007669"/>
    <property type="project" value="UniProtKB-KW"/>
</dbReference>
<evidence type="ECO:0000313" key="5">
    <source>
        <dbReference type="Proteomes" id="UP000533900"/>
    </source>
</evidence>
<feature type="domain" description="Secretion system C-terminal sorting" evidence="3">
    <location>
        <begin position="314"/>
        <end position="389"/>
    </location>
</feature>
<dbReference type="AlphaFoldDB" id="A0A842IPQ5"/>
<dbReference type="PANTHER" id="PTHR24104:SF25">
    <property type="entry name" value="PROTEIN LIN-41"/>
    <property type="match status" value="1"/>
</dbReference>
<comment type="caution">
    <text evidence="4">The sequence shown here is derived from an EMBL/GenBank/DDBJ whole genome shotgun (WGS) entry which is preliminary data.</text>
</comment>
<evidence type="ECO:0000256" key="2">
    <source>
        <dbReference type="SAM" id="SignalP"/>
    </source>
</evidence>
<dbReference type="InterPro" id="IPR050952">
    <property type="entry name" value="TRIM-NHL_E3_ligases"/>
</dbReference>
<accession>A0A842IPQ5</accession>
<dbReference type="PANTHER" id="PTHR24104">
    <property type="entry name" value="E3 UBIQUITIN-PROTEIN LIGASE NHLRC1-RELATED"/>
    <property type="match status" value="1"/>
</dbReference>
<dbReference type="NCBIfam" id="TIGR04183">
    <property type="entry name" value="Por_Secre_tail"/>
    <property type="match status" value="1"/>
</dbReference>
<organism evidence="4 5">
    <name type="scientific">Winogradskyella flava</name>
    <dbReference type="NCBI Taxonomy" id="1884876"/>
    <lineage>
        <taxon>Bacteria</taxon>
        <taxon>Pseudomonadati</taxon>
        <taxon>Bacteroidota</taxon>
        <taxon>Flavobacteriia</taxon>
        <taxon>Flavobacteriales</taxon>
        <taxon>Flavobacteriaceae</taxon>
        <taxon>Winogradskyella</taxon>
    </lineage>
</organism>
<evidence type="ECO:0000256" key="1">
    <source>
        <dbReference type="ARBA" id="ARBA00022729"/>
    </source>
</evidence>
<dbReference type="InterPro" id="IPR026444">
    <property type="entry name" value="Secre_tail"/>
</dbReference>
<dbReference type="Pfam" id="PF18962">
    <property type="entry name" value="Por_Secre_tail"/>
    <property type="match status" value="1"/>
</dbReference>
<dbReference type="SUPFAM" id="SSF63829">
    <property type="entry name" value="Calcium-dependent phosphotriesterase"/>
    <property type="match status" value="1"/>
</dbReference>
<evidence type="ECO:0000313" key="4">
    <source>
        <dbReference type="EMBL" id="MBC2843684.1"/>
    </source>
</evidence>
<sequence>MCKKVLLLSLILCSYSIVSQTVSTVTEGNFHDGLAVDSQGNVYGSDFPPVAPFPNPIKNVYKYDTSGNVTVFATGFVSPNGIGINSQDEVYVCDHFANNIKKFSSDGTLLMTTTIGQFTTPAGIKPIPNTLDMLVVEYNNNTGRKIKQLSADGTVTTLFSGAPLNGPAGIAFIGDTPYIANFNDRKIFRFQNSILTEVAQLPSSNNPQTDFLGFLTSANGLLYATHFGLNSIYTINPMTGEVNLFAGSSQGGQDGEISIATFNGPNGIIVDESTGKIYVSDAGSSGPVKNLRIIENAFLSVEDFTADSFKLQAFPNPVKDNLKIEMKLNILDPLEIQIIDIKGKIIYQKSFTIDDSELSLNISTSTWHEGTYILHCVQNDKKVTKKIII</sequence>
<gene>
    <name evidence="4" type="ORF">H7F21_01140</name>
</gene>
<name>A0A842IPQ5_9FLAO</name>
<dbReference type="Gene3D" id="2.120.10.30">
    <property type="entry name" value="TolB, C-terminal domain"/>
    <property type="match status" value="2"/>
</dbReference>
<feature type="signal peptide" evidence="2">
    <location>
        <begin position="1"/>
        <end position="19"/>
    </location>
</feature>
<dbReference type="RefSeq" id="WP_185787405.1">
    <property type="nucleotide sequence ID" value="NZ_JACLCP010000001.1"/>
</dbReference>
<feature type="chain" id="PRO_5032319627" evidence="2">
    <location>
        <begin position="20"/>
        <end position="389"/>
    </location>
</feature>
<dbReference type="SUPFAM" id="SSF101898">
    <property type="entry name" value="NHL repeat"/>
    <property type="match status" value="1"/>
</dbReference>
<protein>
    <submittedName>
        <fullName evidence="4">T9SS type A sorting domain-containing protein</fullName>
    </submittedName>
</protein>